<dbReference type="Gene3D" id="3.40.50.300">
    <property type="entry name" value="P-loop containing nucleotide triphosphate hydrolases"/>
    <property type="match status" value="2"/>
</dbReference>
<evidence type="ECO:0000256" key="6">
    <source>
        <dbReference type="ARBA" id="ARBA00022840"/>
    </source>
</evidence>
<dbReference type="AlphaFoldDB" id="A0A919U0Y8"/>
<evidence type="ECO:0000256" key="1">
    <source>
        <dbReference type="ARBA" id="ARBA00004202"/>
    </source>
</evidence>
<feature type="domain" description="ABC transporter" evidence="9">
    <location>
        <begin position="23"/>
        <end position="277"/>
    </location>
</feature>
<dbReference type="InterPro" id="IPR027417">
    <property type="entry name" value="P-loop_NTPase"/>
</dbReference>
<feature type="region of interest" description="Disordered" evidence="8">
    <location>
        <begin position="283"/>
        <end position="308"/>
    </location>
</feature>
<dbReference type="InterPro" id="IPR050388">
    <property type="entry name" value="ABC_Ni/Peptide_Import"/>
</dbReference>
<dbReference type="GO" id="GO:0016887">
    <property type="term" value="F:ATP hydrolysis activity"/>
    <property type="evidence" value="ECO:0007669"/>
    <property type="project" value="InterPro"/>
</dbReference>
<evidence type="ECO:0000313" key="11">
    <source>
        <dbReference type="Proteomes" id="UP000632740"/>
    </source>
</evidence>
<keyword evidence="11" id="KW-1185">Reference proteome</keyword>
<organism evidence="10 11">
    <name type="scientific">Cellulomonas chitinilytica</name>
    <dbReference type="NCBI Taxonomy" id="398759"/>
    <lineage>
        <taxon>Bacteria</taxon>
        <taxon>Bacillati</taxon>
        <taxon>Actinomycetota</taxon>
        <taxon>Actinomycetes</taxon>
        <taxon>Micrococcales</taxon>
        <taxon>Cellulomonadaceae</taxon>
        <taxon>Cellulomonas</taxon>
    </lineage>
</organism>
<dbReference type="GO" id="GO:0005524">
    <property type="term" value="F:ATP binding"/>
    <property type="evidence" value="ECO:0007669"/>
    <property type="project" value="UniProtKB-KW"/>
</dbReference>
<evidence type="ECO:0000256" key="7">
    <source>
        <dbReference type="ARBA" id="ARBA00023136"/>
    </source>
</evidence>
<dbReference type="CDD" id="cd03257">
    <property type="entry name" value="ABC_NikE_OppD_transporters"/>
    <property type="match status" value="1"/>
</dbReference>
<keyword evidence="6" id="KW-0067">ATP-binding</keyword>
<gene>
    <name evidence="10" type="ORF">Cch01nite_07110</name>
</gene>
<comment type="similarity">
    <text evidence="2">Belongs to the ABC transporter superfamily.</text>
</comment>
<dbReference type="Pfam" id="PF00005">
    <property type="entry name" value="ABC_tran"/>
    <property type="match status" value="2"/>
</dbReference>
<name>A0A919U0Y8_9CELL</name>
<dbReference type="InterPro" id="IPR003439">
    <property type="entry name" value="ABC_transporter-like_ATP-bd"/>
</dbReference>
<evidence type="ECO:0000256" key="8">
    <source>
        <dbReference type="SAM" id="MobiDB-lite"/>
    </source>
</evidence>
<feature type="compositionally biased region" description="Low complexity" evidence="8">
    <location>
        <begin position="500"/>
        <end position="530"/>
    </location>
</feature>
<comment type="caution">
    <text evidence="10">The sequence shown here is derived from an EMBL/GenBank/DDBJ whole genome shotgun (WGS) entry which is preliminary data.</text>
</comment>
<sequence length="530" mass="55858">MTLTTAAPVVDPTRADEPAAPLLRVADLAVTYRTDRGRREAVAAADVHVEPGEFVAVVGESGSGKSTLVQASLGLLPANGRITRGRVEYSGVDVTRWSDRRLSRVRGSYVGFVPQDPGTALNPTKRVGQQVLEAVVLNEPASRPRTAAERVARAVESLEVAGLADARRVYEQYPHELSGGMRQRVLIAIALAGNPKLVVADEPTSALDVTVQRVILDHLGALRRDLGIGVLLVTHDLGVALDRADRVVVMHEGRVVEEGDAGDVLRAPRDPYTRRLLAAAPTRSSVRLAPTDTSTHTPAPAPEPTIAGSTGPVLSAEGVSRTFHVGHGPTRRTIHAVAGVDLHVHPGRTHAIVGESGAGKSTLARLLVGLGTPDGGRVRVGDATLHDLSRRERREVTATCSSSTRTRTRRSTRGSASNVSWPSRCARSGWARGPRSGTGSWSCWTRWRSTRATCGNGRASSRAGSGSGSRSRGRSPSSRARSCSTSPCPRSTCRCRRRSSSSSSTCKPGSASATCSSRTTSASCGSSATT</sequence>
<keyword evidence="4" id="KW-1003">Cell membrane</keyword>
<evidence type="ECO:0000313" key="10">
    <source>
        <dbReference type="EMBL" id="GIG19987.1"/>
    </source>
</evidence>
<keyword evidence="3" id="KW-0813">Transport</keyword>
<keyword evidence="7" id="KW-0472">Membrane</keyword>
<proteinExistence type="inferred from homology"/>
<dbReference type="PANTHER" id="PTHR43297:SF2">
    <property type="entry name" value="DIPEPTIDE TRANSPORT ATP-BINDING PROTEIN DPPD"/>
    <property type="match status" value="1"/>
</dbReference>
<protein>
    <recommendedName>
        <fullName evidence="9">ABC transporter domain-containing protein</fullName>
    </recommendedName>
</protein>
<comment type="subcellular location">
    <subcellularLocation>
        <location evidence="1">Cell membrane</location>
        <topology evidence="1">Peripheral membrane protein</topology>
    </subcellularLocation>
</comment>
<dbReference type="SMART" id="SM00382">
    <property type="entry name" value="AAA"/>
    <property type="match status" value="1"/>
</dbReference>
<dbReference type="PROSITE" id="PS50893">
    <property type="entry name" value="ABC_TRANSPORTER_2"/>
    <property type="match status" value="1"/>
</dbReference>
<evidence type="ECO:0000256" key="5">
    <source>
        <dbReference type="ARBA" id="ARBA00022741"/>
    </source>
</evidence>
<reference evidence="10" key="1">
    <citation type="submission" date="2021-01" db="EMBL/GenBank/DDBJ databases">
        <title>Whole genome shotgun sequence of Cellulomonas chitinilytica NBRC 110799.</title>
        <authorList>
            <person name="Komaki H."/>
            <person name="Tamura T."/>
        </authorList>
    </citation>
    <scope>NUCLEOTIDE SEQUENCE</scope>
    <source>
        <strain evidence="10">NBRC 110799</strain>
    </source>
</reference>
<dbReference type="GO" id="GO:0005886">
    <property type="term" value="C:plasma membrane"/>
    <property type="evidence" value="ECO:0007669"/>
    <property type="project" value="UniProtKB-SubCell"/>
</dbReference>
<evidence type="ECO:0000256" key="4">
    <source>
        <dbReference type="ARBA" id="ARBA00022475"/>
    </source>
</evidence>
<accession>A0A919U0Y8</accession>
<dbReference type="Proteomes" id="UP000632740">
    <property type="component" value="Unassembled WGS sequence"/>
</dbReference>
<feature type="compositionally biased region" description="Low complexity" evidence="8">
    <location>
        <begin position="458"/>
        <end position="492"/>
    </location>
</feature>
<feature type="region of interest" description="Disordered" evidence="8">
    <location>
        <begin position="453"/>
        <end position="530"/>
    </location>
</feature>
<dbReference type="PROSITE" id="PS00211">
    <property type="entry name" value="ABC_TRANSPORTER_1"/>
    <property type="match status" value="1"/>
</dbReference>
<dbReference type="EMBL" id="BONK01000002">
    <property type="protein sequence ID" value="GIG19987.1"/>
    <property type="molecule type" value="Genomic_DNA"/>
</dbReference>
<dbReference type="SUPFAM" id="SSF52540">
    <property type="entry name" value="P-loop containing nucleoside triphosphate hydrolases"/>
    <property type="match status" value="2"/>
</dbReference>
<feature type="region of interest" description="Disordered" evidence="8">
    <location>
        <begin position="389"/>
        <end position="440"/>
    </location>
</feature>
<dbReference type="PANTHER" id="PTHR43297">
    <property type="entry name" value="OLIGOPEPTIDE TRANSPORT ATP-BINDING PROTEIN APPD"/>
    <property type="match status" value="1"/>
</dbReference>
<dbReference type="InterPro" id="IPR017871">
    <property type="entry name" value="ABC_transporter-like_CS"/>
</dbReference>
<keyword evidence="5" id="KW-0547">Nucleotide-binding</keyword>
<evidence type="ECO:0000256" key="3">
    <source>
        <dbReference type="ARBA" id="ARBA00022448"/>
    </source>
</evidence>
<evidence type="ECO:0000259" key="9">
    <source>
        <dbReference type="PROSITE" id="PS50893"/>
    </source>
</evidence>
<evidence type="ECO:0000256" key="2">
    <source>
        <dbReference type="ARBA" id="ARBA00005417"/>
    </source>
</evidence>
<dbReference type="InterPro" id="IPR003593">
    <property type="entry name" value="AAA+_ATPase"/>
</dbReference>